<organism evidence="3 4">
    <name type="scientific">Ancylostoma caninum</name>
    <name type="common">Dog hookworm</name>
    <dbReference type="NCBI Taxonomy" id="29170"/>
    <lineage>
        <taxon>Eukaryota</taxon>
        <taxon>Metazoa</taxon>
        <taxon>Ecdysozoa</taxon>
        <taxon>Nematoda</taxon>
        <taxon>Chromadorea</taxon>
        <taxon>Rhabditida</taxon>
        <taxon>Rhabditina</taxon>
        <taxon>Rhabditomorpha</taxon>
        <taxon>Strongyloidea</taxon>
        <taxon>Ancylostomatidae</taxon>
        <taxon>Ancylostomatinae</taxon>
        <taxon>Ancylostoma</taxon>
    </lineage>
</organism>
<dbReference type="AlphaFoldDB" id="A0A368H1D5"/>
<protein>
    <recommendedName>
        <fullName evidence="2">Calpain catalytic domain-containing protein</fullName>
    </recommendedName>
</protein>
<dbReference type="GO" id="GO:0006508">
    <property type="term" value="P:proteolysis"/>
    <property type="evidence" value="ECO:0007669"/>
    <property type="project" value="InterPro"/>
</dbReference>
<dbReference type="STRING" id="29170.A0A368H1D5"/>
<comment type="similarity">
    <text evidence="1">Belongs to the peptidase C2 family.</text>
</comment>
<accession>A0A368H1D5</accession>
<dbReference type="PANTHER" id="PTHR10183">
    <property type="entry name" value="CALPAIN"/>
    <property type="match status" value="1"/>
</dbReference>
<dbReference type="GO" id="GO:0004198">
    <property type="term" value="F:calcium-dependent cysteine-type endopeptidase activity"/>
    <property type="evidence" value="ECO:0007669"/>
    <property type="project" value="InterPro"/>
</dbReference>
<gene>
    <name evidence="3" type="ORF">ANCCAN_03437</name>
</gene>
<dbReference type="GO" id="GO:0005737">
    <property type="term" value="C:cytoplasm"/>
    <property type="evidence" value="ECO:0007669"/>
    <property type="project" value="TreeGrafter"/>
</dbReference>
<sequence>MIIDNHEGYDLQRLYGSYENLDGGSTAEALEDFTGGLTETYDLREEDKSTILAMLIRGFQMGSLFGCSINVSVLATVINLIRGVTGVNTDLKLEKEELARLARTLTKG</sequence>
<evidence type="ECO:0000256" key="1">
    <source>
        <dbReference type="ARBA" id="ARBA00007623"/>
    </source>
</evidence>
<name>A0A368H1D5_ANCCA</name>
<keyword evidence="4" id="KW-1185">Reference proteome</keyword>
<comment type="caution">
    <text evidence="3">The sequence shown here is derived from an EMBL/GenBank/DDBJ whole genome shotgun (WGS) entry which is preliminary data.</text>
</comment>
<dbReference type="PANTHER" id="PTHR10183:SF433">
    <property type="entry name" value="CALPAIN-A-RELATED"/>
    <property type="match status" value="1"/>
</dbReference>
<dbReference type="Pfam" id="PF00648">
    <property type="entry name" value="Peptidase_C2"/>
    <property type="match status" value="1"/>
</dbReference>
<feature type="domain" description="Calpain catalytic" evidence="2">
    <location>
        <begin position="13"/>
        <end position="73"/>
    </location>
</feature>
<reference evidence="3 4" key="1">
    <citation type="submission" date="2014-10" db="EMBL/GenBank/DDBJ databases">
        <title>Draft genome of the hookworm Ancylostoma caninum.</title>
        <authorList>
            <person name="Mitreva M."/>
        </authorList>
    </citation>
    <scope>NUCLEOTIDE SEQUENCE [LARGE SCALE GENOMIC DNA]</scope>
    <source>
        <strain evidence="3 4">Baltimore</strain>
    </source>
</reference>
<dbReference type="InterPro" id="IPR038765">
    <property type="entry name" value="Papain-like_cys_pep_sf"/>
</dbReference>
<proteinExistence type="inferred from homology"/>
<evidence type="ECO:0000259" key="2">
    <source>
        <dbReference type="Pfam" id="PF00648"/>
    </source>
</evidence>
<evidence type="ECO:0000313" key="4">
    <source>
        <dbReference type="Proteomes" id="UP000252519"/>
    </source>
</evidence>
<dbReference type="EMBL" id="JOJR01000023">
    <property type="protein sequence ID" value="RCN50414.1"/>
    <property type="molecule type" value="Genomic_DNA"/>
</dbReference>
<dbReference type="InterPro" id="IPR001300">
    <property type="entry name" value="Peptidase_C2_calpain_cat"/>
</dbReference>
<dbReference type="Proteomes" id="UP000252519">
    <property type="component" value="Unassembled WGS sequence"/>
</dbReference>
<dbReference type="OrthoDB" id="424753at2759"/>
<dbReference type="SUPFAM" id="SSF54001">
    <property type="entry name" value="Cysteine proteinases"/>
    <property type="match status" value="1"/>
</dbReference>
<dbReference type="InterPro" id="IPR022684">
    <property type="entry name" value="Calpain_cysteine_protease"/>
</dbReference>
<evidence type="ECO:0000313" key="3">
    <source>
        <dbReference type="EMBL" id="RCN50414.1"/>
    </source>
</evidence>